<gene>
    <name evidence="1" type="ORF">B0A49_08488</name>
</gene>
<dbReference type="OrthoDB" id="2117996at2759"/>
<name>A0A4U0WUZ6_9PEZI</name>
<keyword evidence="2" id="KW-1185">Reference proteome</keyword>
<sequence>MKLTASPHRTQAYATRGDDEGKAADFAGLEPAFLTTLKATPSLSDKGAEAAAALGKAFLAIPQALADFISNGQLVQQAQNAINNVRCLIVLPNISTLWIEAAVAGGADTLGAALSPDFCPLNNGNTSDAYTAAK</sequence>
<dbReference type="Proteomes" id="UP000308768">
    <property type="component" value="Unassembled WGS sequence"/>
</dbReference>
<dbReference type="AlphaFoldDB" id="A0A4U0WUZ6"/>
<accession>A0A4U0WUZ6</accession>
<evidence type="ECO:0000313" key="2">
    <source>
        <dbReference type="Proteomes" id="UP000308768"/>
    </source>
</evidence>
<comment type="caution">
    <text evidence="1">The sequence shown here is derived from an EMBL/GenBank/DDBJ whole genome shotgun (WGS) entry which is preliminary data.</text>
</comment>
<dbReference type="EMBL" id="NAJN01000906">
    <property type="protein sequence ID" value="TKA67470.1"/>
    <property type="molecule type" value="Genomic_DNA"/>
</dbReference>
<protein>
    <submittedName>
        <fullName evidence="1">Uncharacterized protein</fullName>
    </submittedName>
</protein>
<reference evidence="1 2" key="1">
    <citation type="submission" date="2017-03" db="EMBL/GenBank/DDBJ databases">
        <title>Genomes of endolithic fungi from Antarctica.</title>
        <authorList>
            <person name="Coleine C."/>
            <person name="Masonjones S."/>
            <person name="Stajich J.E."/>
        </authorList>
    </citation>
    <scope>NUCLEOTIDE SEQUENCE [LARGE SCALE GENOMIC DNA]</scope>
    <source>
        <strain evidence="1 2">CCFEE 5187</strain>
    </source>
</reference>
<proteinExistence type="predicted"/>
<evidence type="ECO:0000313" key="1">
    <source>
        <dbReference type="EMBL" id="TKA67470.1"/>
    </source>
</evidence>
<organism evidence="1 2">
    <name type="scientific">Cryomyces minteri</name>
    <dbReference type="NCBI Taxonomy" id="331657"/>
    <lineage>
        <taxon>Eukaryota</taxon>
        <taxon>Fungi</taxon>
        <taxon>Dikarya</taxon>
        <taxon>Ascomycota</taxon>
        <taxon>Pezizomycotina</taxon>
        <taxon>Dothideomycetes</taxon>
        <taxon>Dothideomycetes incertae sedis</taxon>
        <taxon>Cryomyces</taxon>
    </lineage>
</organism>